<feature type="transmembrane region" description="Helical" evidence="2">
    <location>
        <begin position="72"/>
        <end position="96"/>
    </location>
</feature>
<dbReference type="eggNOG" id="COG3619">
    <property type="taxonomic scope" value="Bacteria"/>
</dbReference>
<sequence>MRMPMTPRRMPQPRPTHLPFWWTDIHRSPSLNLRLGLCLCFIAGAANAGGFLAIGQYTSHVTGMVSSIADHLVLGQLTLVLASLAALGAFVAGAMTTSLMVNWSRRRHLRSAYARPLLLEAGLLLVFGVFGASLQAWPWAQASLFTPLTVLLLCYLMGLQNAVITKISHAEIRTTHVTGLVTDIGIELGKLVYPNRSPIPGRVRVNRVKLRMHLLLVTAFLLGGLMGALGFKYWGYATTLPLVALLLLLVAGPLLHDLRHGHWAPDAQTEWQASELLRPDPPPHTDTAPSEDRGR</sequence>
<feature type="transmembrane region" description="Helical" evidence="2">
    <location>
        <begin position="117"/>
        <end position="138"/>
    </location>
</feature>
<dbReference type="EMBL" id="AEGR01000075">
    <property type="protein sequence ID" value="EGI76238.1"/>
    <property type="molecule type" value="Genomic_DNA"/>
</dbReference>
<reference evidence="3 4" key="1">
    <citation type="journal article" date="2011" name="EMBO J.">
        <title>Structural diversity of bacterial flagellar motors.</title>
        <authorList>
            <person name="Chen S."/>
            <person name="Beeby M."/>
            <person name="Murphy G.E."/>
            <person name="Leadbetter J.R."/>
            <person name="Hendrixson D.R."/>
            <person name="Briegel A."/>
            <person name="Li Z."/>
            <person name="Shi J."/>
            <person name="Tocheva E.I."/>
            <person name="Muller A."/>
            <person name="Dobro M.J."/>
            <person name="Jensen G.J."/>
        </authorList>
    </citation>
    <scope>NUCLEOTIDE SEQUENCE [LARGE SCALE GENOMIC DNA]</scope>
    <source>
        <strain evidence="3 4">ATCC 19624</strain>
    </source>
</reference>
<feature type="region of interest" description="Disordered" evidence="1">
    <location>
        <begin position="271"/>
        <end position="295"/>
    </location>
</feature>
<dbReference type="Proteomes" id="UP000016368">
    <property type="component" value="Unassembled WGS sequence"/>
</dbReference>
<evidence type="ECO:0000313" key="4">
    <source>
        <dbReference type="Proteomes" id="UP000016368"/>
    </source>
</evidence>
<evidence type="ECO:0000313" key="3">
    <source>
        <dbReference type="EMBL" id="EGI76238.1"/>
    </source>
</evidence>
<dbReference type="PANTHER" id="PTHR37314">
    <property type="entry name" value="SLR0142 PROTEIN"/>
    <property type="match status" value="1"/>
</dbReference>
<dbReference type="STRING" id="887062.HGR_12067"/>
<accession>F3KVC6</accession>
<keyword evidence="2" id="KW-0472">Membrane</keyword>
<organism evidence="3 4">
    <name type="scientific">Hylemonella gracilis ATCC 19624</name>
    <dbReference type="NCBI Taxonomy" id="887062"/>
    <lineage>
        <taxon>Bacteria</taxon>
        <taxon>Pseudomonadati</taxon>
        <taxon>Pseudomonadota</taxon>
        <taxon>Betaproteobacteria</taxon>
        <taxon>Burkholderiales</taxon>
        <taxon>Comamonadaceae</taxon>
        <taxon>Hylemonella</taxon>
    </lineage>
</organism>
<protein>
    <recommendedName>
        <fullName evidence="5">Transmembrane protein</fullName>
    </recommendedName>
</protein>
<keyword evidence="2" id="KW-1133">Transmembrane helix</keyword>
<feature type="transmembrane region" description="Helical" evidence="2">
    <location>
        <begin position="144"/>
        <end position="164"/>
    </location>
</feature>
<proteinExistence type="predicted"/>
<dbReference type="PANTHER" id="PTHR37314:SF4">
    <property type="entry name" value="UPF0700 TRANSMEMBRANE PROTEIN YOAK"/>
    <property type="match status" value="1"/>
</dbReference>
<evidence type="ECO:0008006" key="5">
    <source>
        <dbReference type="Google" id="ProtNLM"/>
    </source>
</evidence>
<keyword evidence="4" id="KW-1185">Reference proteome</keyword>
<evidence type="ECO:0000256" key="2">
    <source>
        <dbReference type="SAM" id="Phobius"/>
    </source>
</evidence>
<dbReference type="InterPro" id="IPR010699">
    <property type="entry name" value="DUF1275"/>
</dbReference>
<feature type="transmembrane region" description="Helical" evidence="2">
    <location>
        <begin position="212"/>
        <end position="231"/>
    </location>
</feature>
<name>F3KVC6_9BURK</name>
<dbReference type="AlphaFoldDB" id="F3KVC6"/>
<gene>
    <name evidence="3" type="ORF">HGR_12067</name>
</gene>
<comment type="caution">
    <text evidence="3">The sequence shown here is derived from an EMBL/GenBank/DDBJ whole genome shotgun (WGS) entry which is preliminary data.</text>
</comment>
<evidence type="ECO:0000256" key="1">
    <source>
        <dbReference type="SAM" id="MobiDB-lite"/>
    </source>
</evidence>
<dbReference type="Pfam" id="PF06912">
    <property type="entry name" value="DUF1275"/>
    <property type="match status" value="1"/>
</dbReference>
<keyword evidence="2" id="KW-0812">Transmembrane</keyword>
<feature type="transmembrane region" description="Helical" evidence="2">
    <location>
        <begin position="237"/>
        <end position="255"/>
    </location>
</feature>